<proteinExistence type="predicted"/>
<protein>
    <submittedName>
        <fullName evidence="2">Uncharacterized protein</fullName>
    </submittedName>
</protein>
<dbReference type="EMBL" id="JAWDGP010001852">
    <property type="protein sequence ID" value="KAK3787579.1"/>
    <property type="molecule type" value="Genomic_DNA"/>
</dbReference>
<evidence type="ECO:0000256" key="1">
    <source>
        <dbReference type="SAM" id="Phobius"/>
    </source>
</evidence>
<keyword evidence="1" id="KW-0472">Membrane</keyword>
<evidence type="ECO:0000313" key="3">
    <source>
        <dbReference type="Proteomes" id="UP001283361"/>
    </source>
</evidence>
<comment type="caution">
    <text evidence="2">The sequence shown here is derived from an EMBL/GenBank/DDBJ whole genome shotgun (WGS) entry which is preliminary data.</text>
</comment>
<name>A0AAE1AGL1_9GAST</name>
<evidence type="ECO:0000313" key="2">
    <source>
        <dbReference type="EMBL" id="KAK3787579.1"/>
    </source>
</evidence>
<keyword evidence="1" id="KW-0812">Transmembrane</keyword>
<gene>
    <name evidence="2" type="ORF">RRG08_025910</name>
</gene>
<sequence length="176" mass="19540">MGRRHCRWISKGGRFAEPIIEMTAADLLVSLAFCLFTLPLFVGARQMCYNCGFQGGIGPACIDDPRYWKNGDPHVKCEFDCVINSIFNSDTGEPTFVYRSCQKADRDDGCEQIGNTLTCFFSCNGKDYCNDRDLSRSPELDGASILTPLSPRGLLLNAGSLCAVFIFKLAMERMYG</sequence>
<dbReference type="AlphaFoldDB" id="A0AAE1AGL1"/>
<organism evidence="2 3">
    <name type="scientific">Elysia crispata</name>
    <name type="common">lettuce slug</name>
    <dbReference type="NCBI Taxonomy" id="231223"/>
    <lineage>
        <taxon>Eukaryota</taxon>
        <taxon>Metazoa</taxon>
        <taxon>Spiralia</taxon>
        <taxon>Lophotrochozoa</taxon>
        <taxon>Mollusca</taxon>
        <taxon>Gastropoda</taxon>
        <taxon>Heterobranchia</taxon>
        <taxon>Euthyneura</taxon>
        <taxon>Panpulmonata</taxon>
        <taxon>Sacoglossa</taxon>
        <taxon>Placobranchoidea</taxon>
        <taxon>Plakobranchidae</taxon>
        <taxon>Elysia</taxon>
    </lineage>
</organism>
<dbReference type="Proteomes" id="UP001283361">
    <property type="component" value="Unassembled WGS sequence"/>
</dbReference>
<reference evidence="2" key="1">
    <citation type="journal article" date="2023" name="G3 (Bethesda)">
        <title>A reference genome for the long-term kleptoplast-retaining sea slug Elysia crispata morphotype clarki.</title>
        <authorList>
            <person name="Eastman K.E."/>
            <person name="Pendleton A.L."/>
            <person name="Shaikh M.A."/>
            <person name="Suttiyut T."/>
            <person name="Ogas R."/>
            <person name="Tomko P."/>
            <person name="Gavelis G."/>
            <person name="Widhalm J.R."/>
            <person name="Wisecaver J.H."/>
        </authorList>
    </citation>
    <scope>NUCLEOTIDE SEQUENCE</scope>
    <source>
        <strain evidence="2">ECLA1</strain>
    </source>
</reference>
<accession>A0AAE1AGL1</accession>
<keyword evidence="1" id="KW-1133">Transmembrane helix</keyword>
<feature type="transmembrane region" description="Helical" evidence="1">
    <location>
        <begin position="20"/>
        <end position="42"/>
    </location>
</feature>
<keyword evidence="3" id="KW-1185">Reference proteome</keyword>